<dbReference type="EMBL" id="AAKN02007388">
    <property type="status" value="NOT_ANNOTATED_CDS"/>
    <property type="molecule type" value="Genomic_DNA"/>
</dbReference>
<reference evidence="9" key="1">
    <citation type="journal article" date="2011" name="Nature">
        <title>A high-resolution map of human evolutionary constraint using 29 mammals.</title>
        <authorList>
            <person name="Lindblad-Toh K."/>
            <person name="Garber M."/>
            <person name="Zuk O."/>
            <person name="Lin M.F."/>
            <person name="Parker B.J."/>
            <person name="Washietl S."/>
            <person name="Kheradpour P."/>
            <person name="Ernst J."/>
            <person name="Jordan G."/>
            <person name="Mauceli E."/>
            <person name="Ward L.D."/>
            <person name="Lowe C.B."/>
            <person name="Holloway A.K."/>
            <person name="Clamp M."/>
            <person name="Gnerre S."/>
            <person name="Alfoldi J."/>
            <person name="Beal K."/>
            <person name="Chang J."/>
            <person name="Clawson H."/>
            <person name="Cuff J."/>
            <person name="Di Palma F."/>
            <person name="Fitzgerald S."/>
            <person name="Flicek P."/>
            <person name="Guttman M."/>
            <person name="Hubisz M.J."/>
            <person name="Jaffe D.B."/>
            <person name="Jungreis I."/>
            <person name="Kent W.J."/>
            <person name="Kostka D."/>
            <person name="Lara M."/>
            <person name="Martins A.L."/>
            <person name="Massingham T."/>
            <person name="Moltke I."/>
            <person name="Raney B.J."/>
            <person name="Rasmussen M.D."/>
            <person name="Robinson J."/>
            <person name="Stark A."/>
            <person name="Vilella A.J."/>
            <person name="Wen J."/>
            <person name="Xie X."/>
            <person name="Zody M.C."/>
            <person name="Baldwin J."/>
            <person name="Bloom T."/>
            <person name="Chin C.W."/>
            <person name="Heiman D."/>
            <person name="Nicol R."/>
            <person name="Nusbaum C."/>
            <person name="Young S."/>
            <person name="Wilkinson J."/>
            <person name="Worley K.C."/>
            <person name="Kovar C.L."/>
            <person name="Muzny D.M."/>
            <person name="Gibbs R.A."/>
            <person name="Cree A."/>
            <person name="Dihn H.H."/>
            <person name="Fowler G."/>
            <person name="Jhangiani S."/>
            <person name="Joshi V."/>
            <person name="Lee S."/>
            <person name="Lewis L.R."/>
            <person name="Nazareth L.V."/>
            <person name="Okwuonu G."/>
            <person name="Santibanez J."/>
            <person name="Warren W.C."/>
            <person name="Mardis E.R."/>
            <person name="Weinstock G.M."/>
            <person name="Wilson R.K."/>
            <person name="Delehaunty K."/>
            <person name="Dooling D."/>
            <person name="Fronik C."/>
            <person name="Fulton L."/>
            <person name="Fulton B."/>
            <person name="Graves T."/>
            <person name="Minx P."/>
            <person name="Sodergren E."/>
            <person name="Birney E."/>
            <person name="Margulies E.H."/>
            <person name="Herrero J."/>
            <person name="Green E.D."/>
            <person name="Haussler D."/>
            <person name="Siepel A."/>
            <person name="Goldman N."/>
            <person name="Pollard K.S."/>
            <person name="Pedersen J.S."/>
            <person name="Lander E.S."/>
            <person name="Kellis M."/>
        </authorList>
    </citation>
    <scope>NUCLEOTIDE SEQUENCE [LARGE SCALE GENOMIC DNA]</scope>
    <source>
        <strain evidence="9">2N</strain>
    </source>
</reference>
<evidence type="ECO:0000313" key="8">
    <source>
        <dbReference type="Ensembl" id="ENSCPOP00000023077.1"/>
    </source>
</evidence>
<dbReference type="Proteomes" id="UP000005447">
    <property type="component" value="Unassembled WGS sequence"/>
</dbReference>
<accession>A0A286XCF3</accession>
<name>A0A286XCF3_CAVPO</name>
<dbReference type="Pfam" id="PF00089">
    <property type="entry name" value="Trypsin"/>
    <property type="match status" value="1"/>
</dbReference>
<dbReference type="PROSITE" id="PS00134">
    <property type="entry name" value="TRYPSIN_HIS"/>
    <property type="match status" value="1"/>
</dbReference>
<dbReference type="PROSITE" id="PS50240">
    <property type="entry name" value="TRYPSIN_DOM"/>
    <property type="match status" value="1"/>
</dbReference>
<dbReference type="Bgee" id="ENSCPOG00000040644">
    <property type="expression patterns" value="Expressed in uterine cervix and 1 other cell type or tissue"/>
</dbReference>
<dbReference type="CDD" id="cd00190">
    <property type="entry name" value="Tryp_SPc"/>
    <property type="match status" value="1"/>
</dbReference>
<keyword evidence="3 6" id="KW-0378">Hydrolase</keyword>
<sequence>MLHMLLLAPTTQKELVGIVGGHNAPKGKWPWQVSLKVYNYHSSAWEHICGGSLIHPQWVLTAAHCVYHRNDDPSSYRILAGDIYLYGDQKLLSVKQIIVHPDYVSFHLGVDVALLKLAEPVDCTDNVKPIKLPSSNLEESEKDQCWVTGWGTVLGYQWLPPPFRLQEVSVQVVKNSVCEELYHNATWHFFKDRRLILDDMLCAGNVGRGTCYGDSGGPLVCKDSDSWNLVGVVSWGYHCGWAIVPSVFARVHTYVPWIQKHIHSSS</sequence>
<dbReference type="GO" id="GO:0006508">
    <property type="term" value="P:proteolysis"/>
    <property type="evidence" value="ECO:0007669"/>
    <property type="project" value="UniProtKB-KW"/>
</dbReference>
<organism evidence="8 9">
    <name type="scientific">Cavia porcellus</name>
    <name type="common">Guinea pig</name>
    <dbReference type="NCBI Taxonomy" id="10141"/>
    <lineage>
        <taxon>Eukaryota</taxon>
        <taxon>Metazoa</taxon>
        <taxon>Chordata</taxon>
        <taxon>Craniata</taxon>
        <taxon>Vertebrata</taxon>
        <taxon>Euteleostomi</taxon>
        <taxon>Mammalia</taxon>
        <taxon>Eutheria</taxon>
        <taxon>Euarchontoglires</taxon>
        <taxon>Glires</taxon>
        <taxon>Rodentia</taxon>
        <taxon>Hystricomorpha</taxon>
        <taxon>Caviidae</taxon>
        <taxon>Cavia</taxon>
    </lineage>
</organism>
<proteinExistence type="predicted"/>
<keyword evidence="9" id="KW-1185">Reference proteome</keyword>
<dbReference type="PANTHER" id="PTHR24252">
    <property type="entry name" value="ACROSIN-RELATED"/>
    <property type="match status" value="1"/>
</dbReference>
<dbReference type="SUPFAM" id="SSF50494">
    <property type="entry name" value="Trypsin-like serine proteases"/>
    <property type="match status" value="1"/>
</dbReference>
<keyword evidence="5" id="KW-1015">Disulfide bond</keyword>
<dbReference type="InterPro" id="IPR001314">
    <property type="entry name" value="Peptidase_S1A"/>
</dbReference>
<dbReference type="VEuPathDB" id="HostDB:ENSCPOG00000040644"/>
<evidence type="ECO:0000313" key="9">
    <source>
        <dbReference type="Proteomes" id="UP000005447"/>
    </source>
</evidence>
<dbReference type="InterPro" id="IPR009003">
    <property type="entry name" value="Peptidase_S1_PA"/>
</dbReference>
<evidence type="ECO:0000256" key="4">
    <source>
        <dbReference type="ARBA" id="ARBA00022825"/>
    </source>
</evidence>
<dbReference type="InterPro" id="IPR001254">
    <property type="entry name" value="Trypsin_dom"/>
</dbReference>
<reference evidence="8" key="2">
    <citation type="submission" date="2025-08" db="UniProtKB">
        <authorList>
            <consortium name="Ensembl"/>
        </authorList>
    </citation>
    <scope>IDENTIFICATION</scope>
    <source>
        <strain evidence="8">2N</strain>
    </source>
</reference>
<evidence type="ECO:0000256" key="2">
    <source>
        <dbReference type="ARBA" id="ARBA00022729"/>
    </source>
</evidence>
<evidence type="ECO:0000256" key="3">
    <source>
        <dbReference type="ARBA" id="ARBA00022801"/>
    </source>
</evidence>
<dbReference type="InterPro" id="IPR018114">
    <property type="entry name" value="TRYPSIN_HIS"/>
</dbReference>
<dbReference type="STRING" id="10141.ENSCPOP00000023077"/>
<dbReference type="InterPro" id="IPR043504">
    <property type="entry name" value="Peptidase_S1_PA_chymotrypsin"/>
</dbReference>
<dbReference type="InterPro" id="IPR033116">
    <property type="entry name" value="TRYPSIN_SER"/>
</dbReference>
<dbReference type="AlphaFoldDB" id="A0A286XCF3"/>
<protein>
    <submittedName>
        <fullName evidence="8">Serine protease 29-like</fullName>
    </submittedName>
</protein>
<keyword evidence="4 6" id="KW-0720">Serine protease</keyword>
<dbReference type="OMA" id="SAWEHIC"/>
<keyword evidence="1 6" id="KW-0645">Protease</keyword>
<dbReference type="FunCoup" id="A0A286XCF3">
    <property type="interactions" value="49"/>
</dbReference>
<evidence type="ECO:0000256" key="6">
    <source>
        <dbReference type="RuleBase" id="RU363034"/>
    </source>
</evidence>
<dbReference type="GeneTree" id="ENSGT00940000163159"/>
<evidence type="ECO:0000259" key="7">
    <source>
        <dbReference type="PROSITE" id="PS50240"/>
    </source>
</evidence>
<dbReference type="InParanoid" id="A0A286XCF3"/>
<dbReference type="GO" id="GO:0004252">
    <property type="term" value="F:serine-type endopeptidase activity"/>
    <property type="evidence" value="ECO:0007669"/>
    <property type="project" value="InterPro"/>
</dbReference>
<evidence type="ECO:0000256" key="1">
    <source>
        <dbReference type="ARBA" id="ARBA00022670"/>
    </source>
</evidence>
<keyword evidence="2" id="KW-0732">Signal</keyword>
<feature type="domain" description="Peptidase S1" evidence="7">
    <location>
        <begin position="18"/>
        <end position="263"/>
    </location>
</feature>
<evidence type="ECO:0000256" key="5">
    <source>
        <dbReference type="ARBA" id="ARBA00023157"/>
    </source>
</evidence>
<dbReference type="PROSITE" id="PS00135">
    <property type="entry name" value="TRYPSIN_SER"/>
    <property type="match status" value="1"/>
</dbReference>
<dbReference type="Gene3D" id="2.40.10.10">
    <property type="entry name" value="Trypsin-like serine proteases"/>
    <property type="match status" value="2"/>
</dbReference>
<gene>
    <name evidence="8" type="primary">LOC100724332</name>
</gene>
<dbReference type="PRINTS" id="PR00722">
    <property type="entry name" value="CHYMOTRYPSIN"/>
</dbReference>
<dbReference type="PANTHER" id="PTHR24252:SF7">
    <property type="entry name" value="HYALIN"/>
    <property type="match status" value="1"/>
</dbReference>
<dbReference type="Ensembl" id="ENSCPOT00000038389.1">
    <property type="protein sequence ID" value="ENSCPOP00000023077.1"/>
    <property type="gene ID" value="ENSCPOG00000040644.1"/>
</dbReference>
<dbReference type="SMART" id="SM00020">
    <property type="entry name" value="Tryp_SPc"/>
    <property type="match status" value="1"/>
</dbReference>
<dbReference type="FunFam" id="2.40.10.10:FF:000024">
    <property type="entry name" value="Serine protease 53"/>
    <property type="match status" value="1"/>
</dbReference>
<reference evidence="8" key="3">
    <citation type="submission" date="2025-09" db="UniProtKB">
        <authorList>
            <consortium name="Ensembl"/>
        </authorList>
    </citation>
    <scope>IDENTIFICATION</scope>
    <source>
        <strain evidence="8">2N</strain>
    </source>
</reference>